<dbReference type="GO" id="GO:0016747">
    <property type="term" value="F:acyltransferase activity, transferring groups other than amino-acyl groups"/>
    <property type="evidence" value="ECO:0007669"/>
    <property type="project" value="InterPro"/>
</dbReference>
<keyword evidence="3" id="KW-1185">Reference proteome</keyword>
<evidence type="ECO:0000313" key="3">
    <source>
        <dbReference type="Proteomes" id="UP000260812"/>
    </source>
</evidence>
<dbReference type="GeneID" id="97987420"/>
<name>A0A3E3I633_9FIRM</name>
<dbReference type="InterPro" id="IPR000182">
    <property type="entry name" value="GNAT_dom"/>
</dbReference>
<dbReference type="Proteomes" id="UP000260812">
    <property type="component" value="Unassembled WGS sequence"/>
</dbReference>
<reference evidence="2" key="1">
    <citation type="submission" date="2018-08" db="EMBL/GenBank/DDBJ databases">
        <title>A genome reference for cultivated species of the human gut microbiota.</title>
        <authorList>
            <person name="Zou Y."/>
            <person name="Xue W."/>
            <person name="Luo G."/>
        </authorList>
    </citation>
    <scope>NUCLEOTIDE SEQUENCE [LARGE SCALE GENOMIC DNA]</scope>
    <source>
        <strain evidence="2">TF05-5AC</strain>
    </source>
</reference>
<dbReference type="EMBL" id="QVLV01000006">
    <property type="protein sequence ID" value="RGE61089.1"/>
    <property type="molecule type" value="Genomic_DNA"/>
</dbReference>
<protein>
    <submittedName>
        <fullName evidence="2">GNAT family N-acetyltransferase</fullName>
    </submittedName>
</protein>
<proteinExistence type="predicted"/>
<sequence length="283" mass="31993">MHIAEDIIKKVEAQFKMDCALDPSGEAGKRGYLIGRRPKMPDQTFMTDTAYGWLMRERMEKAAAGIDYGIDSRARVYEGMDLFFRAILFCGKGYLMADEAIYDWCCHEYGEQGPEPEWFCRFSNLRRLDDCLRGQRREIADTHIYFLPGMQETAVKPDFEVRWLEEGELPDWKEGRQFRHAICGSELMPDMLAVAAIIDGKVAAVAGASEDSPLMWQIGIDVLPEFAGRGLASGLVALLKQEILARGKIPFYGTAESHGLSRSVAINAGFFPAWAEVYVRRRQ</sequence>
<dbReference type="Pfam" id="PF00583">
    <property type="entry name" value="Acetyltransf_1"/>
    <property type="match status" value="1"/>
</dbReference>
<feature type="domain" description="N-acetyltransferase" evidence="1">
    <location>
        <begin position="170"/>
        <end position="248"/>
    </location>
</feature>
<evidence type="ECO:0000313" key="2">
    <source>
        <dbReference type="EMBL" id="RGE61089.1"/>
    </source>
</evidence>
<comment type="caution">
    <text evidence="2">The sequence shown here is derived from an EMBL/GenBank/DDBJ whole genome shotgun (WGS) entry which is preliminary data.</text>
</comment>
<accession>A0A3E3I633</accession>
<organism evidence="2 3">
    <name type="scientific">Eisenbergiella massiliensis</name>
    <dbReference type="NCBI Taxonomy" id="1720294"/>
    <lineage>
        <taxon>Bacteria</taxon>
        <taxon>Bacillati</taxon>
        <taxon>Bacillota</taxon>
        <taxon>Clostridia</taxon>
        <taxon>Lachnospirales</taxon>
        <taxon>Lachnospiraceae</taxon>
        <taxon>Eisenbergiella</taxon>
    </lineage>
</organism>
<evidence type="ECO:0000259" key="1">
    <source>
        <dbReference type="Pfam" id="PF00583"/>
    </source>
</evidence>
<dbReference type="RefSeq" id="WP_117544571.1">
    <property type="nucleotide sequence ID" value="NZ_QVLV01000006.1"/>
</dbReference>
<dbReference type="SUPFAM" id="SSF55729">
    <property type="entry name" value="Acyl-CoA N-acyltransferases (Nat)"/>
    <property type="match status" value="1"/>
</dbReference>
<gene>
    <name evidence="2" type="ORF">DXC51_11175</name>
</gene>
<dbReference type="AlphaFoldDB" id="A0A3E3I633"/>
<keyword evidence="2" id="KW-0808">Transferase</keyword>
<dbReference type="Gene3D" id="3.40.630.30">
    <property type="match status" value="1"/>
</dbReference>
<dbReference type="InterPro" id="IPR016181">
    <property type="entry name" value="Acyl_CoA_acyltransferase"/>
</dbReference>